<dbReference type="RefSeq" id="WP_062176677.1">
    <property type="nucleotide sequence ID" value="NZ_BBXL01000002.1"/>
</dbReference>
<evidence type="ECO:0000313" key="1">
    <source>
        <dbReference type="EMBL" id="SHE76004.1"/>
    </source>
</evidence>
<dbReference type="AlphaFoldDB" id="A0A1M4W3X8"/>
<protein>
    <submittedName>
        <fullName evidence="1">Uncharacterized protein</fullName>
    </submittedName>
</protein>
<name>A0A1M4W3X8_9BACT</name>
<organism evidence="1 2">
    <name type="scientific">Dysgonomonas macrotermitis</name>
    <dbReference type="NCBI Taxonomy" id="1346286"/>
    <lineage>
        <taxon>Bacteria</taxon>
        <taxon>Pseudomonadati</taxon>
        <taxon>Bacteroidota</taxon>
        <taxon>Bacteroidia</taxon>
        <taxon>Bacteroidales</taxon>
        <taxon>Dysgonomonadaceae</taxon>
        <taxon>Dysgonomonas</taxon>
    </lineage>
</organism>
<sequence length="398" mass="47575">MNAFSNIKELLSVLARERTLLTEMFEKRKTFSYKYDYALELVEYDDSRIRFLIDYSVIRENGNFLEIDDQFIQFFEQILEVNEEINTSLIDSNIQHLKDNINYYFKENNEHRKYSYLRTIKSSLRKMGILTLRNVVDLKRNIDNTFKNEPNYKIKKAKLESLDKKRDNLSLFIQSIEKLINEEDEQTFFKTALDDELLHIIHHLKIQLNECNHNIISVQQQILEYLNQVQYQSRIVEKVRQLKYLKDQFTIRNDTDMERVLAANKNLIFEKRKFYPLKLSLDYLGNDEVLESIRKANAKQHSKVKQKVSLAPALPSDLLKEETEIEIQINLEEVKNSFIASGNNLFNFVIRYPYEKELSFDEQVTVFCQLISLYEEEFEFTNDFSIMNEIEYAIVYPK</sequence>
<keyword evidence="2" id="KW-1185">Reference proteome</keyword>
<proteinExistence type="predicted"/>
<reference evidence="2" key="1">
    <citation type="submission" date="2016-11" db="EMBL/GenBank/DDBJ databases">
        <authorList>
            <person name="Varghese N."/>
            <person name="Submissions S."/>
        </authorList>
    </citation>
    <scope>NUCLEOTIDE SEQUENCE [LARGE SCALE GENOMIC DNA]</scope>
    <source>
        <strain evidence="2">DSM 27370</strain>
    </source>
</reference>
<dbReference type="STRING" id="1346286.SAMN05444362_102121"/>
<dbReference type="EMBL" id="FQUC01000002">
    <property type="protein sequence ID" value="SHE76004.1"/>
    <property type="molecule type" value="Genomic_DNA"/>
</dbReference>
<accession>A0A1M4W3X8</accession>
<dbReference type="OrthoDB" id="9808975at2"/>
<evidence type="ECO:0000313" key="2">
    <source>
        <dbReference type="Proteomes" id="UP000184480"/>
    </source>
</evidence>
<gene>
    <name evidence="1" type="ORF">SAMN05444362_102121</name>
</gene>
<dbReference type="Proteomes" id="UP000184480">
    <property type="component" value="Unassembled WGS sequence"/>
</dbReference>